<dbReference type="Pfam" id="PF00486">
    <property type="entry name" value="Trans_reg_C"/>
    <property type="match status" value="1"/>
</dbReference>
<dbReference type="CDD" id="cd00383">
    <property type="entry name" value="trans_reg_C"/>
    <property type="match status" value="1"/>
</dbReference>
<organism evidence="10 11">
    <name type="scientific">Gordonia sputi NBRC 100414</name>
    <dbReference type="NCBI Taxonomy" id="1089453"/>
    <lineage>
        <taxon>Bacteria</taxon>
        <taxon>Bacillati</taxon>
        <taxon>Actinomycetota</taxon>
        <taxon>Actinomycetes</taxon>
        <taxon>Mycobacteriales</taxon>
        <taxon>Gordoniaceae</taxon>
        <taxon>Gordonia</taxon>
    </lineage>
</organism>
<feature type="modified residue" description="4-aspartylphosphate" evidence="6">
    <location>
        <position position="53"/>
    </location>
</feature>
<evidence type="ECO:0000256" key="1">
    <source>
        <dbReference type="ARBA" id="ARBA00022553"/>
    </source>
</evidence>
<dbReference type="GO" id="GO:0006355">
    <property type="term" value="P:regulation of DNA-templated transcription"/>
    <property type="evidence" value="ECO:0007669"/>
    <property type="project" value="InterPro"/>
</dbReference>
<dbReference type="InterPro" id="IPR001789">
    <property type="entry name" value="Sig_transdc_resp-reg_receiver"/>
</dbReference>
<evidence type="ECO:0000256" key="4">
    <source>
        <dbReference type="ARBA" id="ARBA00023125"/>
    </source>
</evidence>
<dbReference type="InterPro" id="IPR016032">
    <property type="entry name" value="Sig_transdc_resp-reg_C-effctor"/>
</dbReference>
<dbReference type="EMBL" id="BAFC01000140">
    <property type="protein sequence ID" value="GAB41668.1"/>
    <property type="molecule type" value="Genomic_DNA"/>
</dbReference>
<dbReference type="Gene3D" id="1.10.10.10">
    <property type="entry name" value="Winged helix-like DNA-binding domain superfamily/Winged helix DNA-binding domain"/>
    <property type="match status" value="1"/>
</dbReference>
<dbReference type="SUPFAM" id="SSF52172">
    <property type="entry name" value="CheY-like"/>
    <property type="match status" value="1"/>
</dbReference>
<dbReference type="AlphaFoldDB" id="H5U7G0"/>
<evidence type="ECO:0000259" key="9">
    <source>
        <dbReference type="PROSITE" id="PS51755"/>
    </source>
</evidence>
<feature type="domain" description="OmpR/PhoB-type" evidence="9">
    <location>
        <begin position="124"/>
        <end position="220"/>
    </location>
</feature>
<comment type="caution">
    <text evidence="10">The sequence shown here is derived from an EMBL/GenBank/DDBJ whole genome shotgun (WGS) entry which is preliminary data.</text>
</comment>
<keyword evidence="1 6" id="KW-0597">Phosphoprotein</keyword>
<dbReference type="GO" id="GO:0000976">
    <property type="term" value="F:transcription cis-regulatory region binding"/>
    <property type="evidence" value="ECO:0007669"/>
    <property type="project" value="TreeGrafter"/>
</dbReference>
<dbReference type="Gene3D" id="6.10.250.690">
    <property type="match status" value="1"/>
</dbReference>
<proteinExistence type="predicted"/>
<dbReference type="SMART" id="SM00862">
    <property type="entry name" value="Trans_reg_C"/>
    <property type="match status" value="1"/>
</dbReference>
<evidence type="ECO:0000256" key="3">
    <source>
        <dbReference type="ARBA" id="ARBA00023015"/>
    </source>
</evidence>
<dbReference type="eggNOG" id="COG0745">
    <property type="taxonomic scope" value="Bacteria"/>
</dbReference>
<dbReference type="InterPro" id="IPR036388">
    <property type="entry name" value="WH-like_DNA-bd_sf"/>
</dbReference>
<evidence type="ECO:0000313" key="10">
    <source>
        <dbReference type="EMBL" id="GAB41668.1"/>
    </source>
</evidence>
<evidence type="ECO:0000256" key="2">
    <source>
        <dbReference type="ARBA" id="ARBA00023012"/>
    </source>
</evidence>
<dbReference type="PROSITE" id="PS51755">
    <property type="entry name" value="OMPR_PHOB"/>
    <property type="match status" value="1"/>
</dbReference>
<reference evidence="10 11" key="1">
    <citation type="submission" date="2012-02" db="EMBL/GenBank/DDBJ databases">
        <title>Whole genome shotgun sequence of Gordonia sputi NBRC 100414.</title>
        <authorList>
            <person name="Yoshida I."/>
            <person name="Hosoyama A."/>
            <person name="Tsuchikane K."/>
            <person name="Katsumata H."/>
            <person name="Yamazaki S."/>
            <person name="Fujita N."/>
        </authorList>
    </citation>
    <scope>NUCLEOTIDE SEQUENCE [LARGE SCALE GENOMIC DNA]</scope>
    <source>
        <strain evidence="10 11">NBRC 100414</strain>
    </source>
</reference>
<dbReference type="InterPro" id="IPR011006">
    <property type="entry name" value="CheY-like_superfamily"/>
</dbReference>
<evidence type="ECO:0000256" key="6">
    <source>
        <dbReference type="PROSITE-ProRule" id="PRU00169"/>
    </source>
</evidence>
<evidence type="ECO:0000256" key="5">
    <source>
        <dbReference type="ARBA" id="ARBA00023163"/>
    </source>
</evidence>
<dbReference type="Proteomes" id="UP000005845">
    <property type="component" value="Unassembled WGS sequence"/>
</dbReference>
<dbReference type="PANTHER" id="PTHR48111:SF1">
    <property type="entry name" value="TWO-COMPONENT RESPONSE REGULATOR ORR33"/>
    <property type="match status" value="1"/>
</dbReference>
<keyword evidence="2" id="KW-0902">Two-component regulatory system</keyword>
<accession>H5U7G0</accession>
<dbReference type="InterPro" id="IPR039420">
    <property type="entry name" value="WalR-like"/>
</dbReference>
<evidence type="ECO:0000313" key="11">
    <source>
        <dbReference type="Proteomes" id="UP000005845"/>
    </source>
</evidence>
<dbReference type="GO" id="GO:0005829">
    <property type="term" value="C:cytosol"/>
    <property type="evidence" value="ECO:0007669"/>
    <property type="project" value="TreeGrafter"/>
</dbReference>
<dbReference type="RefSeq" id="WP_005209396.1">
    <property type="nucleotide sequence ID" value="NZ_BAFC01000140.1"/>
</dbReference>
<feature type="DNA-binding region" description="OmpR/PhoB-type" evidence="7">
    <location>
        <begin position="124"/>
        <end position="220"/>
    </location>
</feature>
<dbReference type="GO" id="GO:0032993">
    <property type="term" value="C:protein-DNA complex"/>
    <property type="evidence" value="ECO:0007669"/>
    <property type="project" value="TreeGrafter"/>
</dbReference>
<dbReference type="PANTHER" id="PTHR48111">
    <property type="entry name" value="REGULATOR OF RPOS"/>
    <property type="match status" value="1"/>
</dbReference>
<gene>
    <name evidence="10" type="ORF">GOSPT_142_00290</name>
</gene>
<dbReference type="GO" id="GO:0000156">
    <property type="term" value="F:phosphorelay response regulator activity"/>
    <property type="evidence" value="ECO:0007669"/>
    <property type="project" value="TreeGrafter"/>
</dbReference>
<keyword evidence="4 7" id="KW-0238">DNA-binding</keyword>
<keyword evidence="3" id="KW-0805">Transcription regulation</keyword>
<dbReference type="Gene3D" id="3.40.50.2300">
    <property type="match status" value="1"/>
</dbReference>
<protein>
    <submittedName>
        <fullName evidence="10">Putative two-component response regulator</fullName>
    </submittedName>
</protein>
<dbReference type="Pfam" id="PF00072">
    <property type="entry name" value="Response_reg"/>
    <property type="match status" value="1"/>
</dbReference>
<dbReference type="SMART" id="SM00448">
    <property type="entry name" value="REC"/>
    <property type="match status" value="1"/>
</dbReference>
<dbReference type="PROSITE" id="PS50110">
    <property type="entry name" value="RESPONSE_REGULATORY"/>
    <property type="match status" value="1"/>
</dbReference>
<dbReference type="SUPFAM" id="SSF46894">
    <property type="entry name" value="C-terminal effector domain of the bipartite response regulators"/>
    <property type="match status" value="1"/>
</dbReference>
<dbReference type="InterPro" id="IPR001867">
    <property type="entry name" value="OmpR/PhoB-type_DNA-bd"/>
</dbReference>
<sequence length="231" mass="25317">MSSSVLVVEDSDPIRIGVESALADAGYSVRGRPDGSSIEHDLREFRPDVVLLDVMLPGSDGFDLLDVVRRRSDAGILMVTARDGVADRLRGLTDGADDYIVKPFEMAELVARVGAVLRRRGRGAAAIHIDDLVIELDAALVLRAGTPIPLTATEFRVLAFLARRRDRVVTKTQILTGVWGYEHYDPNLVEVNVSAVRRKLEAHGPRLLHTERGLGYIMRAPADPTSSVDDR</sequence>
<keyword evidence="5" id="KW-0804">Transcription</keyword>
<feature type="domain" description="Response regulatory" evidence="8">
    <location>
        <begin position="4"/>
        <end position="117"/>
    </location>
</feature>
<name>H5U7G0_9ACTN</name>
<keyword evidence="11" id="KW-1185">Reference proteome</keyword>
<evidence type="ECO:0000259" key="8">
    <source>
        <dbReference type="PROSITE" id="PS50110"/>
    </source>
</evidence>
<evidence type="ECO:0000256" key="7">
    <source>
        <dbReference type="PROSITE-ProRule" id="PRU01091"/>
    </source>
</evidence>